<protein>
    <submittedName>
        <fullName evidence="2">Uncharacterized protein</fullName>
    </submittedName>
</protein>
<name>A0A914D3Q0_9BILA</name>
<organism evidence="1 2">
    <name type="scientific">Acrobeloides nanus</name>
    <dbReference type="NCBI Taxonomy" id="290746"/>
    <lineage>
        <taxon>Eukaryota</taxon>
        <taxon>Metazoa</taxon>
        <taxon>Ecdysozoa</taxon>
        <taxon>Nematoda</taxon>
        <taxon>Chromadorea</taxon>
        <taxon>Rhabditida</taxon>
        <taxon>Tylenchina</taxon>
        <taxon>Cephalobomorpha</taxon>
        <taxon>Cephaloboidea</taxon>
        <taxon>Cephalobidae</taxon>
        <taxon>Acrobeloides</taxon>
    </lineage>
</organism>
<dbReference type="AlphaFoldDB" id="A0A914D3Q0"/>
<dbReference type="WBParaSite" id="ACRNAN_scaffold1732.g11107.t1">
    <property type="protein sequence ID" value="ACRNAN_scaffold1732.g11107.t1"/>
    <property type="gene ID" value="ACRNAN_scaffold1732.g11107"/>
</dbReference>
<evidence type="ECO:0000313" key="2">
    <source>
        <dbReference type="WBParaSite" id="ACRNAN_scaffold1732.g11107.t1"/>
    </source>
</evidence>
<dbReference type="Proteomes" id="UP000887540">
    <property type="component" value="Unplaced"/>
</dbReference>
<keyword evidence="1" id="KW-1185">Reference proteome</keyword>
<proteinExistence type="predicted"/>
<sequence>MYLAFGSLISYGNVHLTRFFADKSEKPKRLKELCKPSLFKIGPKKFIFHLHEDLFDKSTLICISQLNRTSQMAQDVWISVPAVKILIKKLVEVGEVIEKIEGDALKRMWPDKVLFEYGFLDCQRTCEITLKLLRAKNDWFGKFDLEIICEHLLDESNRSMVLVPSNVIHLFQDKLTEILNKYVKLQEPNRPQAFRLLCEKSFDFGTKKYCLYLNQGVKEICIFLNESKIGDKKRHGYTDISG</sequence>
<reference evidence="2" key="1">
    <citation type="submission" date="2022-11" db="UniProtKB">
        <authorList>
            <consortium name="WormBaseParasite"/>
        </authorList>
    </citation>
    <scope>IDENTIFICATION</scope>
</reference>
<accession>A0A914D3Q0</accession>
<evidence type="ECO:0000313" key="1">
    <source>
        <dbReference type="Proteomes" id="UP000887540"/>
    </source>
</evidence>